<dbReference type="Proteomes" id="UP000612266">
    <property type="component" value="Unassembled WGS sequence"/>
</dbReference>
<sequence>MRMTSHKKEVMELFKPGNLEWVIGEIGAPPFDISGVAYMLKGMDSFNKKSILESTRRTLDSMVKDGLLEKVSSYERRENKHQGSSSSPGVRCVVSRYGLPDKCRLVKYENDGEDFIEGECVKID</sequence>
<name>A0A8I1BK67_9GAMM</name>
<reference evidence="1" key="1">
    <citation type="submission" date="2020-11" db="EMBL/GenBank/DDBJ databases">
        <title>Enhanced detection system for hospital associated transmission using whole genome sequencing surveillance.</title>
        <authorList>
            <person name="Harrison L.H."/>
            <person name="Van Tyne D."/>
            <person name="Marsh J.W."/>
            <person name="Griffith M.P."/>
            <person name="Snyder D.J."/>
            <person name="Cooper V.S."/>
            <person name="Mustapha M."/>
        </authorList>
    </citation>
    <scope>NUCLEOTIDE SEQUENCE</scope>
    <source>
        <strain evidence="1">PR00070</strain>
    </source>
</reference>
<organism evidence="1 2">
    <name type="scientific">Proteus terrae subsp. cibarius</name>
    <dbReference type="NCBI Taxonomy" id="626774"/>
    <lineage>
        <taxon>Bacteria</taxon>
        <taxon>Pseudomonadati</taxon>
        <taxon>Pseudomonadota</taxon>
        <taxon>Gammaproteobacteria</taxon>
        <taxon>Enterobacterales</taxon>
        <taxon>Morganellaceae</taxon>
        <taxon>Proteus</taxon>
    </lineage>
</organism>
<evidence type="ECO:0000313" key="1">
    <source>
        <dbReference type="EMBL" id="MBG2913095.1"/>
    </source>
</evidence>
<dbReference type="RefSeq" id="WP_196563510.1">
    <property type="nucleotide sequence ID" value="NZ_JADSJR010000002.1"/>
</dbReference>
<dbReference type="AlphaFoldDB" id="A0A8I1BK67"/>
<gene>
    <name evidence="1" type="ORF">I4901_01725</name>
</gene>
<accession>A0A8I1BK67</accession>
<protein>
    <submittedName>
        <fullName evidence="1">Uncharacterized protein</fullName>
    </submittedName>
</protein>
<dbReference type="EMBL" id="JADSJR010000002">
    <property type="protein sequence ID" value="MBG2913095.1"/>
    <property type="molecule type" value="Genomic_DNA"/>
</dbReference>
<proteinExistence type="predicted"/>
<evidence type="ECO:0000313" key="2">
    <source>
        <dbReference type="Proteomes" id="UP000612266"/>
    </source>
</evidence>
<comment type="caution">
    <text evidence="1">The sequence shown here is derived from an EMBL/GenBank/DDBJ whole genome shotgun (WGS) entry which is preliminary data.</text>
</comment>